<dbReference type="EC" id="2.7.7.48" evidence="1"/>
<feature type="compositionally biased region" description="Polar residues" evidence="2">
    <location>
        <begin position="25"/>
        <end position="41"/>
    </location>
</feature>
<feature type="region of interest" description="Disordered" evidence="2">
    <location>
        <begin position="25"/>
        <end position="48"/>
    </location>
</feature>
<evidence type="ECO:0000256" key="2">
    <source>
        <dbReference type="SAM" id="MobiDB-lite"/>
    </source>
</evidence>
<dbReference type="AlphaFoldDB" id="A0A9Q0ZTV4"/>
<proteinExistence type="inferred from homology"/>
<dbReference type="PANTHER" id="PTHR23079">
    <property type="entry name" value="RNA-DEPENDENT RNA POLYMERASE"/>
    <property type="match status" value="1"/>
</dbReference>
<accession>A0A9Q0ZTV4</accession>
<keyword evidence="1" id="KW-0808">Transferase</keyword>
<keyword evidence="5" id="KW-1185">Reference proteome</keyword>
<name>A0A9Q0ZTV4_9ROSI</name>
<comment type="function">
    <text evidence="1">Probably involved in the RNA silencing pathway and required for the generation of small interfering RNAs (siRNAs).</text>
</comment>
<keyword evidence="1" id="KW-0548">Nucleotidyltransferase</keyword>
<sequence>MQFRFWVDFFVFSIRGGNNIGNYGAQSPTPLKLQGSSTMHSQRQRGSESTISQQLVALGELEFRKGFLILSYLGGRDYIKEEDRVKESRDLNWDSGKEHIHHCHVYPDGSYRFKGPYLSKQRNVLQRTLGEDNILMVNFEEVKNERDSVSSSLDDYFAKYNKCLKMEAKNKDPTTSPVKYCFIRMESVALIDNQDNISCGKTIRQARSLFMHVDNLSSLSNYMARLTMNLEVDLSDVDIKTISDVPCQDKDGNVVYGIDGKPLIHTDGTRFISHDLALKCLKNLFKGTCLGASNIEVCRYELDFIVKNVK</sequence>
<dbReference type="InterPro" id="IPR007855">
    <property type="entry name" value="RDRP"/>
</dbReference>
<keyword evidence="1" id="KW-0694">RNA-binding</keyword>
<protein>
    <recommendedName>
        <fullName evidence="1">RNA-dependent RNA polymerase</fullName>
        <ecNumber evidence="1">2.7.7.48</ecNumber>
    </recommendedName>
</protein>
<dbReference type="EMBL" id="JAPFFM010000009">
    <property type="protein sequence ID" value="KAJ6746486.1"/>
    <property type="molecule type" value="Genomic_DNA"/>
</dbReference>
<dbReference type="PANTHER" id="PTHR23079:SF55">
    <property type="entry name" value="RNA-DIRECTED RNA POLYMERASE"/>
    <property type="match status" value="1"/>
</dbReference>
<evidence type="ECO:0000313" key="5">
    <source>
        <dbReference type="Proteomes" id="UP001151752"/>
    </source>
</evidence>
<keyword evidence="1" id="KW-0943">RNA-mediated gene silencing</keyword>
<dbReference type="Pfam" id="PF05183">
    <property type="entry name" value="RdRP"/>
    <property type="match status" value="1"/>
</dbReference>
<dbReference type="GO" id="GO:0031380">
    <property type="term" value="C:nuclear RNA-directed RNA polymerase complex"/>
    <property type="evidence" value="ECO:0007669"/>
    <property type="project" value="TreeGrafter"/>
</dbReference>
<reference evidence="4" key="2">
    <citation type="journal article" date="2023" name="Int. J. Mol. Sci.">
        <title>De Novo Assembly and Annotation of 11 Diverse Shrub Willow (Salix) Genomes Reveals Novel Gene Organization in Sex-Linked Regions.</title>
        <authorList>
            <person name="Hyden B."/>
            <person name="Feng K."/>
            <person name="Yates T.B."/>
            <person name="Jawdy S."/>
            <person name="Cereghino C."/>
            <person name="Smart L.B."/>
            <person name="Muchero W."/>
        </authorList>
    </citation>
    <scope>NUCLEOTIDE SEQUENCE</scope>
    <source>
        <tissue evidence="4">Shoot tip</tissue>
    </source>
</reference>
<organism evidence="4 5">
    <name type="scientific">Salix koriyanagi</name>
    <dbReference type="NCBI Taxonomy" id="2511006"/>
    <lineage>
        <taxon>Eukaryota</taxon>
        <taxon>Viridiplantae</taxon>
        <taxon>Streptophyta</taxon>
        <taxon>Embryophyta</taxon>
        <taxon>Tracheophyta</taxon>
        <taxon>Spermatophyta</taxon>
        <taxon>Magnoliopsida</taxon>
        <taxon>eudicotyledons</taxon>
        <taxon>Gunneridae</taxon>
        <taxon>Pentapetalae</taxon>
        <taxon>rosids</taxon>
        <taxon>fabids</taxon>
        <taxon>Malpighiales</taxon>
        <taxon>Salicaceae</taxon>
        <taxon>Saliceae</taxon>
        <taxon>Salix</taxon>
    </lineage>
</organism>
<evidence type="ECO:0000256" key="1">
    <source>
        <dbReference type="RuleBase" id="RU363098"/>
    </source>
</evidence>
<evidence type="ECO:0000313" key="4">
    <source>
        <dbReference type="EMBL" id="KAJ6746486.1"/>
    </source>
</evidence>
<reference evidence="4" key="1">
    <citation type="submission" date="2022-11" db="EMBL/GenBank/DDBJ databases">
        <authorList>
            <person name="Hyden B.L."/>
            <person name="Feng K."/>
            <person name="Yates T."/>
            <person name="Jawdy S."/>
            <person name="Smart L.B."/>
            <person name="Muchero W."/>
        </authorList>
    </citation>
    <scope>NUCLEOTIDE SEQUENCE</scope>
    <source>
        <tissue evidence="4">Shoot tip</tissue>
    </source>
</reference>
<comment type="catalytic activity">
    <reaction evidence="1">
        <text>RNA(n) + a ribonucleoside 5'-triphosphate = RNA(n+1) + diphosphate</text>
        <dbReference type="Rhea" id="RHEA:21248"/>
        <dbReference type="Rhea" id="RHEA-COMP:14527"/>
        <dbReference type="Rhea" id="RHEA-COMP:17342"/>
        <dbReference type="ChEBI" id="CHEBI:33019"/>
        <dbReference type="ChEBI" id="CHEBI:61557"/>
        <dbReference type="ChEBI" id="CHEBI:140395"/>
        <dbReference type="EC" id="2.7.7.48"/>
    </reaction>
</comment>
<gene>
    <name evidence="4" type="ORF">OIU74_029039</name>
</gene>
<keyword evidence="1 4" id="KW-0696">RNA-directed RNA polymerase</keyword>
<dbReference type="GO" id="GO:0003723">
    <property type="term" value="F:RNA binding"/>
    <property type="evidence" value="ECO:0007669"/>
    <property type="project" value="UniProtKB-KW"/>
</dbReference>
<feature type="domain" description="RDRP core" evidence="3">
    <location>
        <begin position="111"/>
        <end position="284"/>
    </location>
</feature>
<dbReference type="InterPro" id="IPR057596">
    <property type="entry name" value="RDRP_core"/>
</dbReference>
<evidence type="ECO:0000259" key="3">
    <source>
        <dbReference type="Pfam" id="PF05183"/>
    </source>
</evidence>
<comment type="similarity">
    <text evidence="1">Belongs to the RdRP family.</text>
</comment>
<dbReference type="Proteomes" id="UP001151752">
    <property type="component" value="Chromosome 6"/>
</dbReference>
<dbReference type="GO" id="GO:0030422">
    <property type="term" value="P:siRNA processing"/>
    <property type="evidence" value="ECO:0007669"/>
    <property type="project" value="TreeGrafter"/>
</dbReference>
<comment type="caution">
    <text evidence="4">The sequence shown here is derived from an EMBL/GenBank/DDBJ whole genome shotgun (WGS) entry which is preliminary data.</text>
</comment>
<dbReference type="GO" id="GO:0003968">
    <property type="term" value="F:RNA-directed RNA polymerase activity"/>
    <property type="evidence" value="ECO:0007669"/>
    <property type="project" value="UniProtKB-KW"/>
</dbReference>